<dbReference type="SMR" id="A0A8I6WAJ0"/>
<evidence type="ECO:0000256" key="3">
    <source>
        <dbReference type="ARBA" id="ARBA00022525"/>
    </source>
</evidence>
<comment type="subunit">
    <text evidence="2 4">Homodimer.</text>
</comment>
<dbReference type="RefSeq" id="XP_044968044.1">
    <property type="nucleotide sequence ID" value="XM_045112109.1"/>
</dbReference>
<name>A0A8I6WAJ0_HORVV</name>
<dbReference type="GeneID" id="123427933"/>
<dbReference type="KEGG" id="hvg:123427933"/>
<dbReference type="InterPro" id="IPR044859">
    <property type="entry name" value="Allene_oxi_cyc_Dirigent"/>
</dbReference>
<comment type="similarity">
    <text evidence="1 4">Belongs to the plant dirigent protein family.</text>
</comment>
<keyword evidence="6" id="KW-1185">Reference proteome</keyword>
<comment type="subcellular location">
    <subcellularLocation>
        <location evidence="4">Secreted</location>
        <location evidence="4">Extracellular space</location>
        <location evidence="4">Apoplast</location>
    </subcellularLocation>
</comment>
<reference evidence="6" key="1">
    <citation type="journal article" date="2012" name="Nature">
        <title>A physical, genetic and functional sequence assembly of the barley genome.</title>
        <authorList>
            <consortium name="The International Barley Genome Sequencing Consortium"/>
            <person name="Mayer K.F."/>
            <person name="Waugh R."/>
            <person name="Brown J.W."/>
            <person name="Schulman A."/>
            <person name="Langridge P."/>
            <person name="Platzer M."/>
            <person name="Fincher G.B."/>
            <person name="Muehlbauer G.J."/>
            <person name="Sato K."/>
            <person name="Close T.J."/>
            <person name="Wise R.P."/>
            <person name="Stein N."/>
        </authorList>
    </citation>
    <scope>NUCLEOTIDE SEQUENCE [LARGE SCALE GENOMIC DNA]</scope>
    <source>
        <strain evidence="6">cv. Morex</strain>
    </source>
</reference>
<organism evidence="5 6">
    <name type="scientific">Hordeum vulgare subsp. vulgare</name>
    <name type="common">Domesticated barley</name>
    <dbReference type="NCBI Taxonomy" id="112509"/>
    <lineage>
        <taxon>Eukaryota</taxon>
        <taxon>Viridiplantae</taxon>
        <taxon>Streptophyta</taxon>
        <taxon>Embryophyta</taxon>
        <taxon>Tracheophyta</taxon>
        <taxon>Spermatophyta</taxon>
        <taxon>Magnoliopsida</taxon>
        <taxon>Liliopsida</taxon>
        <taxon>Poales</taxon>
        <taxon>Poaceae</taxon>
        <taxon>BOP clade</taxon>
        <taxon>Pooideae</taxon>
        <taxon>Triticodae</taxon>
        <taxon>Triticeae</taxon>
        <taxon>Hordeinae</taxon>
        <taxon>Hordeum</taxon>
    </lineage>
</organism>
<dbReference type="Proteomes" id="UP000011116">
    <property type="component" value="Chromosome 1H"/>
</dbReference>
<evidence type="ECO:0000256" key="2">
    <source>
        <dbReference type="ARBA" id="ARBA00011738"/>
    </source>
</evidence>
<reference evidence="5" key="3">
    <citation type="submission" date="2022-01" db="UniProtKB">
        <authorList>
            <consortium name="EnsemblPlants"/>
        </authorList>
    </citation>
    <scope>IDENTIFICATION</scope>
    <source>
        <strain evidence="5">subsp. vulgare</strain>
    </source>
</reference>
<evidence type="ECO:0000256" key="1">
    <source>
        <dbReference type="ARBA" id="ARBA00010746"/>
    </source>
</evidence>
<dbReference type="Pfam" id="PF03018">
    <property type="entry name" value="Dirigent"/>
    <property type="match status" value="1"/>
</dbReference>
<dbReference type="InterPro" id="IPR004265">
    <property type="entry name" value="Dirigent"/>
</dbReference>
<gene>
    <name evidence="5" type="primary">LOC123427933</name>
</gene>
<dbReference type="Gramene" id="HORVU.MOREX.r3.1HG0002820.1">
    <property type="protein sequence ID" value="HORVU.MOREX.r3.1HG0002820.1"/>
    <property type="gene ID" value="HORVU.MOREX.r3.1HG0002820"/>
</dbReference>
<dbReference type="GO" id="GO:0009699">
    <property type="term" value="P:phenylpropanoid biosynthetic process"/>
    <property type="evidence" value="ECO:0007669"/>
    <property type="project" value="UniProtKB-ARBA"/>
</dbReference>
<keyword evidence="3 4" id="KW-0964">Secreted</keyword>
<proteinExistence type="inferred from homology"/>
<accession>A0A8I6WAJ0</accession>
<dbReference type="EnsemblPlants" id="HORVU.MOREX.r3.1HG0002820.1">
    <property type="protein sequence ID" value="HORVU.MOREX.r3.1HG0002820.1"/>
    <property type="gene ID" value="HORVU.MOREX.r3.1HG0002820"/>
</dbReference>
<dbReference type="GO" id="GO:0048046">
    <property type="term" value="C:apoplast"/>
    <property type="evidence" value="ECO:0007669"/>
    <property type="project" value="UniProtKB-SubCell"/>
</dbReference>
<feature type="signal peptide" evidence="4">
    <location>
        <begin position="1"/>
        <end position="26"/>
    </location>
</feature>
<keyword evidence="4" id="KW-0052">Apoplast</keyword>
<sequence length="179" mass="19752">MARLDHTLSFLLICSFILSITNPSFSCPVPCETELTLRFYLRRVVAGPSRDQEQIVASPYPKGFGQIVVNDWSILDAPESNATIIARGEGMQLQASRAGNRWFNYVSIVFKEDRFRGSTLIAMGITQWAIVGGTGQFASAHGTIKLGIFRETNVETYVQLDIHVFSTPETVTSASTADE</sequence>
<dbReference type="AlphaFoldDB" id="A0A8I6WAJ0"/>
<protein>
    <recommendedName>
        <fullName evidence="4">Dirigent protein</fullName>
    </recommendedName>
</protein>
<feature type="chain" id="PRO_5035336839" description="Dirigent protein" evidence="4">
    <location>
        <begin position="27"/>
        <end position="179"/>
    </location>
</feature>
<evidence type="ECO:0000313" key="5">
    <source>
        <dbReference type="EnsemblPlants" id="HORVU.MOREX.r3.1HG0002820.1"/>
    </source>
</evidence>
<dbReference type="Gramene" id="HORVU.MOREX.r2.1HG0001770.1">
    <property type="protein sequence ID" value="HORVU.MOREX.r2.1HG0001770.1"/>
    <property type="gene ID" value="HORVU.MOREX.r2.1HG0001770"/>
</dbReference>
<evidence type="ECO:0000313" key="6">
    <source>
        <dbReference type="Proteomes" id="UP000011116"/>
    </source>
</evidence>
<comment type="function">
    <text evidence="4">Dirigent proteins impart stereoselectivity on the phenoxy radical-coupling reaction, yielding optically active lignans from two molecules of coniferyl alcohol in the biosynthesis of lignans, flavonolignans, and alkaloids and thus plays a central role in plant secondary metabolism.</text>
</comment>
<dbReference type="OrthoDB" id="590363at2759"/>
<keyword evidence="4" id="KW-0732">Signal</keyword>
<evidence type="ECO:0000256" key="4">
    <source>
        <dbReference type="RuleBase" id="RU363099"/>
    </source>
</evidence>
<reference evidence="5" key="2">
    <citation type="submission" date="2020-10" db="EMBL/GenBank/DDBJ databases">
        <authorList>
            <person name="Scholz U."/>
            <person name="Mascher M."/>
            <person name="Fiebig A."/>
        </authorList>
    </citation>
    <scope>NUCLEOTIDE SEQUENCE [LARGE SCALE GENOMIC DNA]</scope>
    <source>
        <strain evidence="5">cv. Morex</strain>
    </source>
</reference>
<dbReference type="PANTHER" id="PTHR21495">
    <property type="entry name" value="NUCLEOPORIN-RELATED"/>
    <property type="match status" value="1"/>
</dbReference>
<dbReference type="Gene3D" id="2.40.480.10">
    <property type="entry name" value="Allene oxide cyclase-like"/>
    <property type="match status" value="1"/>
</dbReference>